<sequence>MSISKKLNILFTALGCIVLLIVFSNLANISNIKSKMNEALDVRVVQMTLLEDIRYHVMGQGLYSRASILNATGNDLDTFVAHRQDLDANIAAFSESELTPELQTLQQQLKAANDSFNATADQFQQFVQQRQSADAENIVNNELRETNVTLLKLSEEALIVQEKEIELIKEQSATAIRISFISSIVLFIVSIALSIGATIYVNRTVTKPLRHVVSQTELIAAGDLTIPAIEVASQDEIGQLASAFNNMKEHLYDLITRTQNATEELNASAQELSANTEEMTASAEESKLKIDATAENAQTAAFVASESAIAMEETAIAVQRIAEATYSLLHTSTNTSHAAQSGIVSIEQAKQQISMINDSTIALNKLVQKLTEQSTEIGQMTKVITDITDQTNLLALNASIEAARAGEYGKGFAVVADEVRKLAEQSKNSAQSITLLTHDIQLHTASVEQALNTSIHHVKDGVDIMNAAEQSFLHITGSVQEMSKQIEDISSSSEEVSAGAEQVNASVKEIASLAQEASGHTNVLASSVKEQTIATAQVNDIACQLAENAQSLEQEIKEFKV</sequence>
<accession>A0A1C0YTK9</accession>
<evidence type="ECO:0000256" key="6">
    <source>
        <dbReference type="PROSITE-ProRule" id="PRU00284"/>
    </source>
</evidence>
<dbReference type="EMBL" id="MATO01000037">
    <property type="protein sequence ID" value="OCS90506.1"/>
    <property type="molecule type" value="Genomic_DNA"/>
</dbReference>
<feature type="domain" description="Methyl-accepting transducer" evidence="7">
    <location>
        <begin position="275"/>
        <end position="511"/>
    </location>
</feature>
<dbReference type="PRINTS" id="PR00260">
    <property type="entry name" value="CHEMTRNSDUCR"/>
</dbReference>
<dbReference type="AlphaFoldDB" id="A0A1C0YTK9"/>
<protein>
    <recommendedName>
        <fullName evidence="11">Chemotaxis protein</fullName>
    </recommendedName>
</protein>
<dbReference type="InterPro" id="IPR003660">
    <property type="entry name" value="HAMP_dom"/>
</dbReference>
<feature type="domain" description="HAMP" evidence="8">
    <location>
        <begin position="203"/>
        <end position="256"/>
    </location>
</feature>
<dbReference type="SMART" id="SM00283">
    <property type="entry name" value="MA"/>
    <property type="match status" value="1"/>
</dbReference>
<evidence type="ECO:0000256" key="2">
    <source>
        <dbReference type="ARBA" id="ARBA00022475"/>
    </source>
</evidence>
<dbReference type="PANTHER" id="PTHR32089:SF112">
    <property type="entry name" value="LYSOZYME-LIKE PROTEIN-RELATED"/>
    <property type="match status" value="1"/>
</dbReference>
<comment type="caution">
    <text evidence="9">The sequence shown here is derived from an EMBL/GenBank/DDBJ whole genome shotgun (WGS) entry which is preliminary data.</text>
</comment>
<evidence type="ECO:0000313" key="9">
    <source>
        <dbReference type="EMBL" id="OCS90506.1"/>
    </source>
</evidence>
<comment type="similarity">
    <text evidence="5">Belongs to the methyl-accepting chemotaxis (MCP) protein family.</text>
</comment>
<dbReference type="GO" id="GO:0007165">
    <property type="term" value="P:signal transduction"/>
    <property type="evidence" value="ECO:0007669"/>
    <property type="project" value="UniProtKB-KW"/>
</dbReference>
<dbReference type="InterPro" id="IPR004089">
    <property type="entry name" value="MCPsignal_dom"/>
</dbReference>
<evidence type="ECO:0000256" key="3">
    <source>
        <dbReference type="ARBA" id="ARBA00023136"/>
    </source>
</evidence>
<dbReference type="Proteomes" id="UP000093482">
    <property type="component" value="Unassembled WGS sequence"/>
</dbReference>
<dbReference type="Gene3D" id="6.10.340.10">
    <property type="match status" value="1"/>
</dbReference>
<gene>
    <name evidence="9" type="ORF">A6K76_11620</name>
</gene>
<dbReference type="PROSITE" id="PS50885">
    <property type="entry name" value="HAMP"/>
    <property type="match status" value="1"/>
</dbReference>
<evidence type="ECO:0000256" key="1">
    <source>
        <dbReference type="ARBA" id="ARBA00004236"/>
    </source>
</evidence>
<dbReference type="InterPro" id="IPR004090">
    <property type="entry name" value="Chemotax_Me-accpt_rcpt"/>
</dbReference>
<evidence type="ECO:0000256" key="5">
    <source>
        <dbReference type="ARBA" id="ARBA00029447"/>
    </source>
</evidence>
<dbReference type="InterPro" id="IPR024478">
    <property type="entry name" value="HlyB_4HB_MCP"/>
</dbReference>
<keyword evidence="4 6" id="KW-0807">Transducer</keyword>
<dbReference type="CDD" id="cd06225">
    <property type="entry name" value="HAMP"/>
    <property type="match status" value="1"/>
</dbReference>
<dbReference type="GO" id="GO:0004888">
    <property type="term" value="F:transmembrane signaling receptor activity"/>
    <property type="evidence" value="ECO:0007669"/>
    <property type="project" value="InterPro"/>
</dbReference>
<dbReference type="PROSITE" id="PS50111">
    <property type="entry name" value="CHEMOTAXIS_TRANSDUC_2"/>
    <property type="match status" value="1"/>
</dbReference>
<organism evidence="9 10">
    <name type="scientific">Caryophanon latum</name>
    <dbReference type="NCBI Taxonomy" id="33977"/>
    <lineage>
        <taxon>Bacteria</taxon>
        <taxon>Bacillati</taxon>
        <taxon>Bacillota</taxon>
        <taxon>Bacilli</taxon>
        <taxon>Bacillales</taxon>
        <taxon>Caryophanaceae</taxon>
        <taxon>Caryophanon</taxon>
    </lineage>
</organism>
<dbReference type="GO" id="GO:0005886">
    <property type="term" value="C:plasma membrane"/>
    <property type="evidence" value="ECO:0007669"/>
    <property type="project" value="UniProtKB-SubCell"/>
</dbReference>
<dbReference type="RefSeq" id="WP_066464790.1">
    <property type="nucleotide sequence ID" value="NZ_MATO01000037.1"/>
</dbReference>
<dbReference type="PANTHER" id="PTHR32089">
    <property type="entry name" value="METHYL-ACCEPTING CHEMOTAXIS PROTEIN MCPB"/>
    <property type="match status" value="1"/>
</dbReference>
<evidence type="ECO:0008006" key="11">
    <source>
        <dbReference type="Google" id="ProtNLM"/>
    </source>
</evidence>
<evidence type="ECO:0000259" key="8">
    <source>
        <dbReference type="PROSITE" id="PS50885"/>
    </source>
</evidence>
<dbReference type="Pfam" id="PF00015">
    <property type="entry name" value="MCPsignal"/>
    <property type="match status" value="1"/>
</dbReference>
<dbReference type="SMART" id="SM00304">
    <property type="entry name" value="HAMP"/>
    <property type="match status" value="1"/>
</dbReference>
<keyword evidence="2" id="KW-1003">Cell membrane</keyword>
<dbReference type="OrthoDB" id="107771at2"/>
<dbReference type="Pfam" id="PF00672">
    <property type="entry name" value="HAMP"/>
    <property type="match status" value="1"/>
</dbReference>
<dbReference type="Gene3D" id="1.10.287.950">
    <property type="entry name" value="Methyl-accepting chemotaxis protein"/>
    <property type="match status" value="1"/>
</dbReference>
<keyword evidence="3" id="KW-0472">Membrane</keyword>
<evidence type="ECO:0000256" key="4">
    <source>
        <dbReference type="ARBA" id="ARBA00023224"/>
    </source>
</evidence>
<proteinExistence type="inferred from homology"/>
<name>A0A1C0YTK9_9BACL</name>
<keyword evidence="10" id="KW-1185">Reference proteome</keyword>
<evidence type="ECO:0000313" key="10">
    <source>
        <dbReference type="Proteomes" id="UP000093482"/>
    </source>
</evidence>
<evidence type="ECO:0000259" key="7">
    <source>
        <dbReference type="PROSITE" id="PS50111"/>
    </source>
</evidence>
<dbReference type="Pfam" id="PF12729">
    <property type="entry name" value="4HB_MCP_1"/>
    <property type="match status" value="1"/>
</dbReference>
<comment type="subcellular location">
    <subcellularLocation>
        <location evidence="1">Cell membrane</location>
    </subcellularLocation>
</comment>
<dbReference type="SUPFAM" id="SSF58104">
    <property type="entry name" value="Methyl-accepting chemotaxis protein (MCP) signaling domain"/>
    <property type="match status" value="1"/>
</dbReference>
<reference evidence="9 10" key="1">
    <citation type="submission" date="2016-07" db="EMBL/GenBank/DDBJ databases">
        <title>Caryophanon latum genome sequencing.</title>
        <authorList>
            <person name="Verma A."/>
            <person name="Pal Y."/>
            <person name="Krishnamurthi S."/>
        </authorList>
    </citation>
    <scope>NUCLEOTIDE SEQUENCE [LARGE SCALE GENOMIC DNA]</scope>
    <source>
        <strain evidence="9 10">DSM 14151</strain>
    </source>
</reference>
<dbReference type="GO" id="GO:0006935">
    <property type="term" value="P:chemotaxis"/>
    <property type="evidence" value="ECO:0007669"/>
    <property type="project" value="InterPro"/>
</dbReference>